<dbReference type="GO" id="GO:0051536">
    <property type="term" value="F:iron-sulfur cluster binding"/>
    <property type="evidence" value="ECO:0007669"/>
    <property type="project" value="UniProtKB-KW"/>
</dbReference>
<dbReference type="RefSeq" id="WP_015591150.1">
    <property type="nucleotide sequence ID" value="NC_021169.1"/>
</dbReference>
<evidence type="ECO:0000313" key="9">
    <source>
        <dbReference type="Proteomes" id="UP000013307"/>
    </source>
</evidence>
<dbReference type="InterPro" id="IPR007197">
    <property type="entry name" value="rSAM"/>
</dbReference>
<keyword evidence="4" id="KW-0479">Metal-binding</keyword>
<dbReference type="GO" id="GO:0003824">
    <property type="term" value="F:catalytic activity"/>
    <property type="evidence" value="ECO:0007669"/>
    <property type="project" value="InterPro"/>
</dbReference>
<keyword evidence="6" id="KW-0411">Iron-sulfur</keyword>
<reference evidence="8 9" key="1">
    <citation type="journal article" date="2013" name="Genome Announc.">
        <title>Complete Genome Sequence of the Thermophilic and Facultatively Chemolithoautotrophic Sulfate Reducer Archaeoglobus sulfaticallidus Strain PM70-1T.</title>
        <authorList>
            <person name="Stokke R."/>
            <person name="Hocking W.P."/>
            <person name="Steinsbu B.O."/>
            <person name="Steen I.H."/>
        </authorList>
    </citation>
    <scope>NUCLEOTIDE SEQUENCE [LARGE SCALE GENOMIC DNA]</scope>
    <source>
        <strain evidence="8">PM70-1</strain>
    </source>
</reference>
<evidence type="ECO:0000313" key="8">
    <source>
        <dbReference type="EMBL" id="AGK61552.1"/>
    </source>
</evidence>
<accession>N0BH04</accession>
<evidence type="ECO:0000256" key="5">
    <source>
        <dbReference type="ARBA" id="ARBA00023004"/>
    </source>
</evidence>
<keyword evidence="2" id="KW-0004">4Fe-4S</keyword>
<evidence type="ECO:0000256" key="4">
    <source>
        <dbReference type="ARBA" id="ARBA00022723"/>
    </source>
</evidence>
<evidence type="ECO:0000256" key="3">
    <source>
        <dbReference type="ARBA" id="ARBA00022691"/>
    </source>
</evidence>
<dbReference type="HOGENOM" id="CLU_009273_1_1_2"/>
<evidence type="ECO:0000256" key="2">
    <source>
        <dbReference type="ARBA" id="ARBA00022485"/>
    </source>
</evidence>
<proteinExistence type="predicted"/>
<keyword evidence="3" id="KW-0949">S-adenosyl-L-methionine</keyword>
<organism evidence="8 9">
    <name type="scientific">Archaeoglobus sulfaticallidus PM70-1</name>
    <dbReference type="NCBI Taxonomy" id="387631"/>
    <lineage>
        <taxon>Archaea</taxon>
        <taxon>Methanobacteriati</taxon>
        <taxon>Methanobacteriota</taxon>
        <taxon>Archaeoglobi</taxon>
        <taxon>Archaeoglobales</taxon>
        <taxon>Archaeoglobaceae</taxon>
        <taxon>Archaeoglobus</taxon>
    </lineage>
</organism>
<dbReference type="InterPro" id="IPR023885">
    <property type="entry name" value="4Fe4S-binding_SPASM_dom"/>
</dbReference>
<dbReference type="Proteomes" id="UP000013307">
    <property type="component" value="Chromosome"/>
</dbReference>
<dbReference type="InterPro" id="IPR050377">
    <property type="entry name" value="Radical_SAM_PqqE_MftC-like"/>
</dbReference>
<dbReference type="InterPro" id="IPR058240">
    <property type="entry name" value="rSAM_sf"/>
</dbReference>
<evidence type="ECO:0000259" key="7">
    <source>
        <dbReference type="PROSITE" id="PS51918"/>
    </source>
</evidence>
<dbReference type="GeneID" id="15393210"/>
<evidence type="ECO:0000256" key="6">
    <source>
        <dbReference type="ARBA" id="ARBA00023014"/>
    </source>
</evidence>
<dbReference type="STRING" id="387631.Asulf_01575"/>
<dbReference type="Gene3D" id="3.20.20.70">
    <property type="entry name" value="Aldolase class I"/>
    <property type="match status" value="1"/>
</dbReference>
<dbReference type="AlphaFoldDB" id="N0BH04"/>
<dbReference type="Pfam" id="PF04055">
    <property type="entry name" value="Radical_SAM"/>
    <property type="match status" value="1"/>
</dbReference>
<evidence type="ECO:0000256" key="1">
    <source>
        <dbReference type="ARBA" id="ARBA00001966"/>
    </source>
</evidence>
<name>N0BH04_9EURY</name>
<comment type="cofactor">
    <cofactor evidence="1">
        <name>[4Fe-4S] cluster</name>
        <dbReference type="ChEBI" id="CHEBI:49883"/>
    </cofactor>
</comment>
<dbReference type="SFLD" id="SFLDG01067">
    <property type="entry name" value="SPASM/twitch_domain_containing"/>
    <property type="match status" value="1"/>
</dbReference>
<feature type="domain" description="Radical SAM core" evidence="7">
    <location>
        <begin position="1"/>
        <end position="209"/>
    </location>
</feature>
<dbReference type="PANTHER" id="PTHR11228:SF7">
    <property type="entry name" value="PQQA PEPTIDE CYCLASE"/>
    <property type="match status" value="1"/>
</dbReference>
<dbReference type="eggNOG" id="arCOG02616">
    <property type="taxonomic scope" value="Archaea"/>
</dbReference>
<dbReference type="GO" id="GO:0046872">
    <property type="term" value="F:metal ion binding"/>
    <property type="evidence" value="ECO:0007669"/>
    <property type="project" value="UniProtKB-KW"/>
</dbReference>
<dbReference type="InterPro" id="IPR013785">
    <property type="entry name" value="Aldolase_TIM"/>
</dbReference>
<keyword evidence="9" id="KW-1185">Reference proteome</keyword>
<dbReference type="Pfam" id="PF13186">
    <property type="entry name" value="SPASM"/>
    <property type="match status" value="1"/>
</dbReference>
<dbReference type="CDD" id="cd01335">
    <property type="entry name" value="Radical_SAM"/>
    <property type="match status" value="1"/>
</dbReference>
<dbReference type="KEGG" id="ast:Asulf_01575"/>
<dbReference type="OrthoDB" id="5620at2157"/>
<dbReference type="PROSITE" id="PS51918">
    <property type="entry name" value="RADICAL_SAM"/>
    <property type="match status" value="1"/>
</dbReference>
<dbReference type="SUPFAM" id="SSF102114">
    <property type="entry name" value="Radical SAM enzymes"/>
    <property type="match status" value="1"/>
</dbReference>
<dbReference type="InterPro" id="IPR034391">
    <property type="entry name" value="AdoMet-like_SPASM_containing"/>
</dbReference>
<keyword evidence="5" id="KW-0408">Iron</keyword>
<sequence>MMFRFFQIEVTRKCNMSCLMCPHAVFPKESLIHMDFEIFERISTYFDKTELIHLQGWGEPLLHSRIGEMIAIAKDSKASVGLTTNGVLIKKFVEELLNLDYIAISVGGIERHKLLRGNDFQKLVENIRLLSELRGSANPKINITYLMTIDNFKELPEVIRKLNFVDGFIVTNLDCVFSEKVYGMRVFDRKDIRNEVEKTLKKCEALAAEHGIAFKSPSVVSVERTICDAFPDSAVVFSAEGEVYPCVYLNLPFEKIQRIFRGRKFLIEKPSFGNITEMDLEEIWNQREYKDFRDVFRRRGTKIFSLKRILGLESVNMPEYCKGCYKIYGI</sequence>
<dbReference type="SFLD" id="SFLDG01387">
    <property type="entry name" value="BtrN-like_SPASM_domain_contain"/>
    <property type="match status" value="1"/>
</dbReference>
<gene>
    <name evidence="8" type="ORF">Asulf_01575</name>
</gene>
<dbReference type="SFLD" id="SFLDS00029">
    <property type="entry name" value="Radical_SAM"/>
    <property type="match status" value="1"/>
</dbReference>
<dbReference type="EMBL" id="CP005290">
    <property type="protein sequence ID" value="AGK61552.1"/>
    <property type="molecule type" value="Genomic_DNA"/>
</dbReference>
<dbReference type="PANTHER" id="PTHR11228">
    <property type="entry name" value="RADICAL SAM DOMAIN PROTEIN"/>
    <property type="match status" value="1"/>
</dbReference>
<protein>
    <submittedName>
        <fullName evidence="8">Putative Fe-S oxidoreductase</fullName>
    </submittedName>
</protein>